<dbReference type="InterPro" id="IPR001792">
    <property type="entry name" value="Acylphosphatase-like_dom"/>
</dbReference>
<evidence type="ECO:0000256" key="3">
    <source>
        <dbReference type="ARBA" id="ARBA00015991"/>
    </source>
</evidence>
<dbReference type="AlphaFoldDB" id="F0H2L9"/>
<organism evidence="8 9">
    <name type="scientific">Anaerococcus hydrogenalis ACS-025-V-Sch4</name>
    <dbReference type="NCBI Taxonomy" id="879306"/>
    <lineage>
        <taxon>Bacteria</taxon>
        <taxon>Bacillati</taxon>
        <taxon>Bacillota</taxon>
        <taxon>Tissierellia</taxon>
        <taxon>Tissierellales</taxon>
        <taxon>Peptoniphilaceae</taxon>
        <taxon>Anaerococcus</taxon>
    </lineage>
</organism>
<protein>
    <recommendedName>
        <fullName evidence="3 5">acylphosphatase</fullName>
        <ecNumber evidence="2 5">3.6.1.7</ecNumber>
    </recommendedName>
</protein>
<dbReference type="PANTHER" id="PTHR47268">
    <property type="entry name" value="ACYLPHOSPHATASE"/>
    <property type="match status" value="1"/>
</dbReference>
<gene>
    <name evidence="8" type="ORF">HMPREF9246_0061</name>
</gene>
<keyword evidence="9" id="KW-1185">Reference proteome</keyword>
<evidence type="ECO:0000313" key="8">
    <source>
        <dbReference type="EMBL" id="EGC83278.1"/>
    </source>
</evidence>
<dbReference type="PANTHER" id="PTHR47268:SF4">
    <property type="entry name" value="ACYLPHOSPHATASE"/>
    <property type="match status" value="1"/>
</dbReference>
<feature type="active site" evidence="5">
    <location>
        <position position="36"/>
    </location>
</feature>
<comment type="caution">
    <text evidence="8">The sequence shown here is derived from an EMBL/GenBank/DDBJ whole genome shotgun (WGS) entry which is preliminary data.</text>
</comment>
<dbReference type="SUPFAM" id="SSF54975">
    <property type="entry name" value="Acylphosphatase/BLUF domain-like"/>
    <property type="match status" value="1"/>
</dbReference>
<dbReference type="EC" id="3.6.1.7" evidence="2 5"/>
<dbReference type="InterPro" id="IPR020456">
    <property type="entry name" value="Acylphosphatase"/>
</dbReference>
<proteinExistence type="inferred from homology"/>
<evidence type="ECO:0000256" key="1">
    <source>
        <dbReference type="ARBA" id="ARBA00005614"/>
    </source>
</evidence>
<evidence type="ECO:0000256" key="2">
    <source>
        <dbReference type="ARBA" id="ARBA00012150"/>
    </source>
</evidence>
<dbReference type="Gene3D" id="3.30.70.100">
    <property type="match status" value="1"/>
</dbReference>
<dbReference type="RefSeq" id="WP_004818266.1">
    <property type="nucleotide sequence ID" value="NZ_AEXN01000037.1"/>
</dbReference>
<comment type="catalytic activity">
    <reaction evidence="4 5">
        <text>an acyl phosphate + H2O = a carboxylate + phosphate + H(+)</text>
        <dbReference type="Rhea" id="RHEA:14965"/>
        <dbReference type="ChEBI" id="CHEBI:15377"/>
        <dbReference type="ChEBI" id="CHEBI:15378"/>
        <dbReference type="ChEBI" id="CHEBI:29067"/>
        <dbReference type="ChEBI" id="CHEBI:43474"/>
        <dbReference type="ChEBI" id="CHEBI:59918"/>
        <dbReference type="EC" id="3.6.1.7"/>
    </reaction>
</comment>
<feature type="domain" description="Acylphosphatase-like" evidence="7">
    <location>
        <begin position="3"/>
        <end position="89"/>
    </location>
</feature>
<evidence type="ECO:0000256" key="6">
    <source>
        <dbReference type="RuleBase" id="RU004168"/>
    </source>
</evidence>
<evidence type="ECO:0000256" key="5">
    <source>
        <dbReference type="PROSITE-ProRule" id="PRU00520"/>
    </source>
</evidence>
<feature type="active site" evidence="5">
    <location>
        <position position="18"/>
    </location>
</feature>
<dbReference type="Proteomes" id="UP000005277">
    <property type="component" value="Unassembled WGS sequence"/>
</dbReference>
<reference evidence="8 9" key="1">
    <citation type="submission" date="2011-01" db="EMBL/GenBank/DDBJ databases">
        <authorList>
            <person name="Durkin A.S."/>
            <person name="Madupu R."/>
            <person name="Torralba M."/>
            <person name="Gillis M."/>
            <person name="Methe B."/>
            <person name="Sutton G."/>
            <person name="Nelson K.E."/>
        </authorList>
    </citation>
    <scope>NUCLEOTIDE SEQUENCE [LARGE SCALE GENOMIC DNA]</scope>
    <source>
        <strain evidence="8 9">ACS-025-V-Sch4</strain>
    </source>
</reference>
<keyword evidence="5 8" id="KW-0378">Hydrolase</keyword>
<comment type="similarity">
    <text evidence="1 6">Belongs to the acylphosphatase family.</text>
</comment>
<accession>F0H2L9</accession>
<evidence type="ECO:0000259" key="7">
    <source>
        <dbReference type="PROSITE" id="PS51160"/>
    </source>
</evidence>
<dbReference type="Pfam" id="PF00708">
    <property type="entry name" value="Acylphosphatase"/>
    <property type="match status" value="1"/>
</dbReference>
<dbReference type="OrthoDB" id="9808093at2"/>
<name>F0H2L9_9FIRM</name>
<evidence type="ECO:0000313" key="9">
    <source>
        <dbReference type="Proteomes" id="UP000005277"/>
    </source>
</evidence>
<dbReference type="EMBL" id="AEXN01000037">
    <property type="protein sequence ID" value="EGC83278.1"/>
    <property type="molecule type" value="Genomic_DNA"/>
</dbReference>
<dbReference type="GO" id="GO:0003998">
    <property type="term" value="F:acylphosphatase activity"/>
    <property type="evidence" value="ECO:0007669"/>
    <property type="project" value="UniProtKB-EC"/>
</dbReference>
<dbReference type="PROSITE" id="PS51160">
    <property type="entry name" value="ACYLPHOSPHATASE_3"/>
    <property type="match status" value="1"/>
</dbReference>
<dbReference type="InterPro" id="IPR036046">
    <property type="entry name" value="Acylphosphatase-like_dom_sf"/>
</dbReference>
<evidence type="ECO:0000256" key="4">
    <source>
        <dbReference type="ARBA" id="ARBA00047645"/>
    </source>
</evidence>
<sequence>MKRYNMIFKGRVQGVGFRYKSFMIANELGLTGDVYNLYDGDVEVNVQGEQEKIDIFLDGLSHDRFIRIDKVNIKEEEIKNDEKNLNYHKK</sequence>